<dbReference type="AlphaFoldDB" id="A7SY01"/>
<keyword evidence="3" id="KW-0677">Repeat</keyword>
<dbReference type="InterPro" id="IPR000742">
    <property type="entry name" value="EGF"/>
</dbReference>
<keyword evidence="4 5" id="KW-1015">Disulfide bond</keyword>
<dbReference type="OMA" id="YMFASCY"/>
<dbReference type="SUPFAM" id="SSF57196">
    <property type="entry name" value="EGF/Laminin"/>
    <property type="match status" value="2"/>
</dbReference>
<dbReference type="STRING" id="45351.A7SY01"/>
<dbReference type="PROSITE" id="PS00022">
    <property type="entry name" value="EGF_1"/>
    <property type="match status" value="2"/>
</dbReference>
<dbReference type="PANTHER" id="PTHR12916:SF9">
    <property type="entry name" value="NEUROGENIC LOCUS NOTCH HOMOLOG PROTEIN 1-RELATED"/>
    <property type="match status" value="1"/>
</dbReference>
<comment type="caution">
    <text evidence="5">Lacks conserved residue(s) required for the propagation of feature annotation.</text>
</comment>
<feature type="domain" description="EGF-like" evidence="6">
    <location>
        <begin position="1"/>
        <end position="37"/>
    </location>
</feature>
<proteinExistence type="inferred from homology"/>
<gene>
    <name evidence="7" type="ORF">NEMVEDRAFT_v1g137372</name>
</gene>
<dbReference type="PROSITE" id="PS01186">
    <property type="entry name" value="EGF_2"/>
    <property type="match status" value="2"/>
</dbReference>
<organism evidence="7 8">
    <name type="scientific">Nematostella vectensis</name>
    <name type="common">Starlet sea anemone</name>
    <dbReference type="NCBI Taxonomy" id="45351"/>
    <lineage>
        <taxon>Eukaryota</taxon>
        <taxon>Metazoa</taxon>
        <taxon>Cnidaria</taxon>
        <taxon>Anthozoa</taxon>
        <taxon>Hexacorallia</taxon>
        <taxon>Actiniaria</taxon>
        <taxon>Edwardsiidae</taxon>
        <taxon>Nematostella</taxon>
    </lineage>
</organism>
<dbReference type="eggNOG" id="KOG1217">
    <property type="taxonomic scope" value="Eukaryota"/>
</dbReference>
<dbReference type="KEGG" id="nve:5502308"/>
<evidence type="ECO:0000256" key="4">
    <source>
        <dbReference type="ARBA" id="ARBA00023157"/>
    </source>
</evidence>
<evidence type="ECO:0000313" key="7">
    <source>
        <dbReference type="EMBL" id="EDO31408.1"/>
    </source>
</evidence>
<feature type="disulfide bond" evidence="5">
    <location>
        <begin position="65"/>
        <end position="74"/>
    </location>
</feature>
<evidence type="ECO:0000256" key="3">
    <source>
        <dbReference type="ARBA" id="ARBA00022737"/>
    </source>
</evidence>
<dbReference type="PhylomeDB" id="A7SY01"/>
<dbReference type="InterPro" id="IPR001881">
    <property type="entry name" value="EGF-like_Ca-bd_dom"/>
</dbReference>
<reference evidence="7 8" key="1">
    <citation type="journal article" date="2007" name="Science">
        <title>Sea anemone genome reveals ancestral eumetazoan gene repertoire and genomic organization.</title>
        <authorList>
            <person name="Putnam N.H."/>
            <person name="Srivastava M."/>
            <person name="Hellsten U."/>
            <person name="Dirks B."/>
            <person name="Chapman J."/>
            <person name="Salamov A."/>
            <person name="Terry A."/>
            <person name="Shapiro H."/>
            <person name="Lindquist E."/>
            <person name="Kapitonov V.V."/>
            <person name="Jurka J."/>
            <person name="Genikhovich G."/>
            <person name="Grigoriev I.V."/>
            <person name="Lucas S.M."/>
            <person name="Steele R.E."/>
            <person name="Finnerty J.R."/>
            <person name="Technau U."/>
            <person name="Martindale M.Q."/>
            <person name="Rokhsar D.S."/>
        </authorList>
    </citation>
    <scope>NUCLEOTIDE SEQUENCE [LARGE SCALE GENOMIC DNA]</scope>
    <source>
        <strain evidence="8">CH2 X CH6</strain>
    </source>
</reference>
<accession>A7SY01</accession>
<dbReference type="Gene3D" id="2.10.25.10">
    <property type="entry name" value="Laminin"/>
    <property type="match status" value="2"/>
</dbReference>
<keyword evidence="2 5" id="KW-0245">EGF-like domain</keyword>
<comment type="similarity">
    <text evidence="1">Belongs to the EGF domain peptide family.</text>
</comment>
<dbReference type="Pfam" id="PF00008">
    <property type="entry name" value="EGF"/>
    <property type="match status" value="2"/>
</dbReference>
<dbReference type="EMBL" id="DS469902">
    <property type="protein sequence ID" value="EDO31408.1"/>
    <property type="molecule type" value="Genomic_DNA"/>
</dbReference>
<dbReference type="InParanoid" id="A7SY01"/>
<dbReference type="FunFam" id="2.10.25.10:FF:000754">
    <property type="entry name" value="Predicted protein"/>
    <property type="match status" value="2"/>
</dbReference>
<dbReference type="InterPro" id="IPR000152">
    <property type="entry name" value="EGF-type_Asp/Asn_hydroxyl_site"/>
</dbReference>
<dbReference type="GO" id="GO:0005509">
    <property type="term" value="F:calcium ion binding"/>
    <property type="evidence" value="ECO:0007669"/>
    <property type="project" value="InterPro"/>
</dbReference>
<sequence>DIDECASDPCQNGATCNDGLNNYTCACISGFTGTNCETNIDECASDPCQNGATCNDGLNNYTCACIFGFTGTNCETSKSYIEQ</sequence>
<evidence type="ECO:0000256" key="2">
    <source>
        <dbReference type="ARBA" id="ARBA00022536"/>
    </source>
</evidence>
<dbReference type="HOGENOM" id="CLU_004826_11_3_1"/>
<feature type="non-terminal residue" evidence="7">
    <location>
        <position position="1"/>
    </location>
</feature>
<evidence type="ECO:0000256" key="1">
    <source>
        <dbReference type="ARBA" id="ARBA00006373"/>
    </source>
</evidence>
<evidence type="ECO:0000256" key="5">
    <source>
        <dbReference type="PROSITE-ProRule" id="PRU00076"/>
    </source>
</evidence>
<evidence type="ECO:0000259" key="6">
    <source>
        <dbReference type="PROSITE" id="PS50026"/>
    </source>
</evidence>
<dbReference type="PROSITE" id="PS01187">
    <property type="entry name" value="EGF_CA"/>
    <property type="match status" value="1"/>
</dbReference>
<protein>
    <recommendedName>
        <fullName evidence="6">EGF-like domain-containing protein</fullName>
    </recommendedName>
</protein>
<keyword evidence="8" id="KW-1185">Reference proteome</keyword>
<dbReference type="PROSITE" id="PS00010">
    <property type="entry name" value="ASX_HYDROXYL"/>
    <property type="match status" value="2"/>
</dbReference>
<dbReference type="SMART" id="SM00181">
    <property type="entry name" value="EGF"/>
    <property type="match status" value="2"/>
</dbReference>
<dbReference type="Proteomes" id="UP000001593">
    <property type="component" value="Unassembled WGS sequence"/>
</dbReference>
<dbReference type="SMART" id="SM00179">
    <property type="entry name" value="EGF_CA"/>
    <property type="match status" value="2"/>
</dbReference>
<dbReference type="CDD" id="cd00054">
    <property type="entry name" value="EGF_CA"/>
    <property type="match status" value="2"/>
</dbReference>
<name>A7SY01_NEMVE</name>
<dbReference type="PRINTS" id="PR00010">
    <property type="entry name" value="EGFBLOOD"/>
</dbReference>
<feature type="disulfide bond" evidence="5">
    <location>
        <begin position="27"/>
        <end position="36"/>
    </location>
</feature>
<dbReference type="InterPro" id="IPR018097">
    <property type="entry name" value="EGF_Ca-bd_CS"/>
</dbReference>
<feature type="domain" description="EGF-like" evidence="6">
    <location>
        <begin position="39"/>
        <end position="75"/>
    </location>
</feature>
<evidence type="ECO:0000313" key="8">
    <source>
        <dbReference type="Proteomes" id="UP000001593"/>
    </source>
</evidence>
<dbReference type="PROSITE" id="PS50026">
    <property type="entry name" value="EGF_3"/>
    <property type="match status" value="2"/>
</dbReference>
<dbReference type="PANTHER" id="PTHR12916">
    <property type="entry name" value="CYTOCHROME C OXIDASE POLYPEPTIDE VIC-2"/>
    <property type="match status" value="1"/>
</dbReference>